<dbReference type="CDD" id="cd06222">
    <property type="entry name" value="RNase_H_like"/>
    <property type="match status" value="1"/>
</dbReference>
<reference evidence="2 3" key="1">
    <citation type="journal article" date="2021" name="Commun. Biol.">
        <title>The genome of Shorea leprosula (Dipterocarpaceae) highlights the ecological relevance of drought in aseasonal tropical rainforests.</title>
        <authorList>
            <person name="Ng K.K.S."/>
            <person name="Kobayashi M.J."/>
            <person name="Fawcett J.A."/>
            <person name="Hatakeyama M."/>
            <person name="Paape T."/>
            <person name="Ng C.H."/>
            <person name="Ang C.C."/>
            <person name="Tnah L.H."/>
            <person name="Lee C.T."/>
            <person name="Nishiyama T."/>
            <person name="Sese J."/>
            <person name="O'Brien M.J."/>
            <person name="Copetti D."/>
            <person name="Mohd Noor M.I."/>
            <person name="Ong R.C."/>
            <person name="Putra M."/>
            <person name="Sireger I.Z."/>
            <person name="Indrioko S."/>
            <person name="Kosugi Y."/>
            <person name="Izuno A."/>
            <person name="Isagi Y."/>
            <person name="Lee S.L."/>
            <person name="Shimizu K.K."/>
        </authorList>
    </citation>
    <scope>NUCLEOTIDE SEQUENCE [LARGE SCALE GENOMIC DNA]</scope>
    <source>
        <strain evidence="2">214</strain>
    </source>
</reference>
<protein>
    <recommendedName>
        <fullName evidence="1">RNase H type-1 domain-containing protein</fullName>
    </recommendedName>
</protein>
<comment type="caution">
    <text evidence="2">The sequence shown here is derived from an EMBL/GenBank/DDBJ whole genome shotgun (WGS) entry which is preliminary data.</text>
</comment>
<organism evidence="2 3">
    <name type="scientific">Rubroshorea leprosula</name>
    <dbReference type="NCBI Taxonomy" id="152421"/>
    <lineage>
        <taxon>Eukaryota</taxon>
        <taxon>Viridiplantae</taxon>
        <taxon>Streptophyta</taxon>
        <taxon>Embryophyta</taxon>
        <taxon>Tracheophyta</taxon>
        <taxon>Spermatophyta</taxon>
        <taxon>Magnoliopsida</taxon>
        <taxon>eudicotyledons</taxon>
        <taxon>Gunneridae</taxon>
        <taxon>Pentapetalae</taxon>
        <taxon>rosids</taxon>
        <taxon>malvids</taxon>
        <taxon>Malvales</taxon>
        <taxon>Dipterocarpaceae</taxon>
        <taxon>Rubroshorea</taxon>
    </lineage>
</organism>
<dbReference type="EMBL" id="BPVZ01000400">
    <property type="protein sequence ID" value="GKV50836.1"/>
    <property type="molecule type" value="Genomic_DNA"/>
</dbReference>
<dbReference type="InterPro" id="IPR002156">
    <property type="entry name" value="RNaseH_domain"/>
</dbReference>
<gene>
    <name evidence="2" type="ORF">SLEP1_g57520</name>
</gene>
<evidence type="ECO:0000313" key="2">
    <source>
        <dbReference type="EMBL" id="GKV50836.1"/>
    </source>
</evidence>
<name>A0AAV5MLP6_9ROSI</name>
<feature type="domain" description="RNase H type-1" evidence="1">
    <location>
        <begin position="1"/>
        <end position="58"/>
    </location>
</feature>
<keyword evidence="3" id="KW-1185">Reference proteome</keyword>
<dbReference type="InterPro" id="IPR044730">
    <property type="entry name" value="RNase_H-like_dom_plant"/>
</dbReference>
<evidence type="ECO:0000313" key="3">
    <source>
        <dbReference type="Proteomes" id="UP001054252"/>
    </source>
</evidence>
<evidence type="ECO:0000259" key="1">
    <source>
        <dbReference type="Pfam" id="PF13456"/>
    </source>
</evidence>
<dbReference type="Pfam" id="PF13456">
    <property type="entry name" value="RVT_3"/>
    <property type="match status" value="1"/>
</dbReference>
<dbReference type="GO" id="GO:0004523">
    <property type="term" value="F:RNA-DNA hybrid ribonuclease activity"/>
    <property type="evidence" value="ECO:0007669"/>
    <property type="project" value="InterPro"/>
</dbReference>
<sequence length="78" mass="8424">MEMDSLMAVQMIQARNAGEGSAAVLLSDIFHYLDSFVACKVQHTLREGNGAADYMAVMGHTSPQGGFGIIFVCQLKRS</sequence>
<dbReference type="Proteomes" id="UP001054252">
    <property type="component" value="Unassembled WGS sequence"/>
</dbReference>
<proteinExistence type="predicted"/>
<accession>A0AAV5MLP6</accession>
<dbReference type="GO" id="GO:0003676">
    <property type="term" value="F:nucleic acid binding"/>
    <property type="evidence" value="ECO:0007669"/>
    <property type="project" value="InterPro"/>
</dbReference>
<dbReference type="AlphaFoldDB" id="A0AAV5MLP6"/>